<dbReference type="GO" id="GO:0005524">
    <property type="term" value="F:ATP binding"/>
    <property type="evidence" value="ECO:0007669"/>
    <property type="project" value="UniProtKB-KW"/>
</dbReference>
<dbReference type="EMBL" id="PXYT01000033">
    <property type="protein sequence ID" value="PSR26719.1"/>
    <property type="molecule type" value="Genomic_DNA"/>
</dbReference>
<evidence type="ECO:0000313" key="5">
    <source>
        <dbReference type="Proteomes" id="UP000242699"/>
    </source>
</evidence>
<gene>
    <name evidence="4" type="ORF">C7B43_13145</name>
</gene>
<accession>A0A2T2WWV6</accession>
<reference evidence="4 5" key="1">
    <citation type="journal article" date="2014" name="BMC Genomics">
        <title>Comparison of environmental and isolate Sulfobacillus genomes reveals diverse carbon, sulfur, nitrogen, and hydrogen metabolisms.</title>
        <authorList>
            <person name="Justice N.B."/>
            <person name="Norman A."/>
            <person name="Brown C.T."/>
            <person name="Singh A."/>
            <person name="Thomas B.C."/>
            <person name="Banfield J.F."/>
        </authorList>
    </citation>
    <scope>NUCLEOTIDE SEQUENCE [LARGE SCALE GENOMIC DNA]</scope>
    <source>
        <strain evidence="4">AMDSBA1</strain>
    </source>
</reference>
<sequence>MALALDTVSRQTPFVRSPYFANLMERGSYYLKNGLALNLMGPSGVGKTSLALTLARDLGRSALFVQGHNEMSINDLVGGYQGYRYHKVVDNFIRDVVKIDQRVESHWTEGWLSQAVKYGHTVVFDEFSRAPSEIQAVFLAILQEHVLPISRVGHNQIIPVHPHFRLVMTTGLPNQIGIYPIIEGLWDRIVTITMDILDEESEVLIVATHSQLPMEESLQVVRLMRHIRQHTSSRNQKSLPPFPSIRTGVTMALLLQAEGWSLVRKEYPSFFPKIVEDLCGPFTRTSLKDVEDFLSKEK</sequence>
<dbReference type="PANTHER" id="PTHR48103:SF2">
    <property type="entry name" value="MIDASIN"/>
    <property type="match status" value="1"/>
</dbReference>
<evidence type="ECO:0000313" key="4">
    <source>
        <dbReference type="EMBL" id="PSR26719.1"/>
    </source>
</evidence>
<dbReference type="GO" id="GO:0016887">
    <property type="term" value="F:ATP hydrolysis activity"/>
    <property type="evidence" value="ECO:0007669"/>
    <property type="project" value="InterPro"/>
</dbReference>
<dbReference type="Gene3D" id="3.40.50.300">
    <property type="entry name" value="P-loop containing nucleotide triphosphate hydrolases"/>
    <property type="match status" value="1"/>
</dbReference>
<proteinExistence type="predicted"/>
<evidence type="ECO:0000256" key="2">
    <source>
        <dbReference type="ARBA" id="ARBA00022840"/>
    </source>
</evidence>
<dbReference type="GO" id="GO:0030687">
    <property type="term" value="C:preribosome, large subunit precursor"/>
    <property type="evidence" value="ECO:0007669"/>
    <property type="project" value="TreeGrafter"/>
</dbReference>
<protein>
    <recommendedName>
        <fullName evidence="3">ATPase dynein-related AAA domain-containing protein</fullName>
    </recommendedName>
</protein>
<keyword evidence="2" id="KW-0067">ATP-binding</keyword>
<dbReference type="InterPro" id="IPR027417">
    <property type="entry name" value="P-loop_NTPase"/>
</dbReference>
<dbReference type="AlphaFoldDB" id="A0A2T2WWV6"/>
<evidence type="ECO:0000256" key="1">
    <source>
        <dbReference type="ARBA" id="ARBA00022741"/>
    </source>
</evidence>
<dbReference type="Proteomes" id="UP000242699">
    <property type="component" value="Unassembled WGS sequence"/>
</dbReference>
<dbReference type="CDD" id="cd00009">
    <property type="entry name" value="AAA"/>
    <property type="match status" value="1"/>
</dbReference>
<feature type="domain" description="ATPase dynein-related AAA" evidence="3">
    <location>
        <begin position="39"/>
        <end position="172"/>
    </location>
</feature>
<dbReference type="Pfam" id="PF07728">
    <property type="entry name" value="AAA_5"/>
    <property type="match status" value="1"/>
</dbReference>
<evidence type="ECO:0000259" key="3">
    <source>
        <dbReference type="Pfam" id="PF07728"/>
    </source>
</evidence>
<dbReference type="SUPFAM" id="SSF52540">
    <property type="entry name" value="P-loop containing nucleoside triphosphate hydrolases"/>
    <property type="match status" value="1"/>
</dbReference>
<keyword evidence="1" id="KW-0547">Nucleotide-binding</keyword>
<dbReference type="InterPro" id="IPR011704">
    <property type="entry name" value="ATPase_dyneun-rel_AAA"/>
</dbReference>
<dbReference type="PANTHER" id="PTHR48103">
    <property type="entry name" value="MIDASIN-RELATED"/>
    <property type="match status" value="1"/>
</dbReference>
<organism evidence="4 5">
    <name type="scientific">Sulfobacillus benefaciens</name>
    <dbReference type="NCBI Taxonomy" id="453960"/>
    <lineage>
        <taxon>Bacteria</taxon>
        <taxon>Bacillati</taxon>
        <taxon>Bacillota</taxon>
        <taxon>Clostridia</taxon>
        <taxon>Eubacteriales</taxon>
        <taxon>Clostridiales Family XVII. Incertae Sedis</taxon>
        <taxon>Sulfobacillus</taxon>
    </lineage>
</organism>
<comment type="caution">
    <text evidence="4">The sequence shown here is derived from an EMBL/GenBank/DDBJ whole genome shotgun (WGS) entry which is preliminary data.</text>
</comment>
<dbReference type="GO" id="GO:0000027">
    <property type="term" value="P:ribosomal large subunit assembly"/>
    <property type="evidence" value="ECO:0007669"/>
    <property type="project" value="TreeGrafter"/>
</dbReference>
<name>A0A2T2WWV6_9FIRM</name>